<dbReference type="Pfam" id="PF00857">
    <property type="entry name" value="Isochorismatase"/>
    <property type="match status" value="1"/>
</dbReference>
<reference evidence="2 3" key="1">
    <citation type="submission" date="2016-11" db="EMBL/GenBank/DDBJ databases">
        <authorList>
            <person name="Jaros S."/>
            <person name="Januszkiewicz K."/>
            <person name="Wedrychowicz H."/>
        </authorList>
    </citation>
    <scope>NUCLEOTIDE SEQUENCE [LARGE SCALE GENOMIC DNA]</scope>
    <source>
        <strain evidence="2 3">DSM 15929</strain>
    </source>
</reference>
<dbReference type="InterPro" id="IPR000868">
    <property type="entry name" value="Isochorismatase-like_dom"/>
</dbReference>
<organism evidence="2 3">
    <name type="scientific">Anaerocolumna jejuensis DSM 15929</name>
    <dbReference type="NCBI Taxonomy" id="1121322"/>
    <lineage>
        <taxon>Bacteria</taxon>
        <taxon>Bacillati</taxon>
        <taxon>Bacillota</taxon>
        <taxon>Clostridia</taxon>
        <taxon>Lachnospirales</taxon>
        <taxon>Lachnospiraceae</taxon>
        <taxon>Anaerocolumna</taxon>
    </lineage>
</organism>
<dbReference type="STRING" id="1121322.SAMN02745136_01183"/>
<dbReference type="PANTHER" id="PTHR14119:SF3">
    <property type="entry name" value="ISOCHORISMATASE DOMAIN-CONTAINING PROTEIN 2"/>
    <property type="match status" value="1"/>
</dbReference>
<dbReference type="SUPFAM" id="SSF52499">
    <property type="entry name" value="Isochorismatase-like hydrolases"/>
    <property type="match status" value="1"/>
</dbReference>
<dbReference type="InterPro" id="IPR036380">
    <property type="entry name" value="Isochorismatase-like_sf"/>
</dbReference>
<dbReference type="RefSeq" id="WP_073273802.1">
    <property type="nucleotide sequence ID" value="NZ_FRAC01000007.1"/>
</dbReference>
<dbReference type="EMBL" id="FRAC01000007">
    <property type="protein sequence ID" value="SHJ87153.1"/>
    <property type="molecule type" value="Genomic_DNA"/>
</dbReference>
<sequence length="180" mass="20663">MRINAEDTMALVIDVQERLVPAMKNSMECVRNIKLLTEGLTQLHIPFFMTQQYTKGLGMTVPEIQEDREPFSYYEKISFSCYENEEIKESIQKQQRKNIIICGIEAHICVLQTAVDLQAAGYQTIAVTNCIDSRKEEDKAEALKRFAYEGIMTATYESILFELTRRAGSDTFKSISRLIK</sequence>
<dbReference type="OrthoDB" id="9789777at2"/>
<evidence type="ECO:0000313" key="3">
    <source>
        <dbReference type="Proteomes" id="UP000184386"/>
    </source>
</evidence>
<evidence type="ECO:0000259" key="1">
    <source>
        <dbReference type="Pfam" id="PF00857"/>
    </source>
</evidence>
<dbReference type="Gene3D" id="3.40.50.850">
    <property type="entry name" value="Isochorismatase-like"/>
    <property type="match status" value="1"/>
</dbReference>
<keyword evidence="3" id="KW-1185">Reference proteome</keyword>
<dbReference type="AlphaFoldDB" id="A0A1M6MV34"/>
<accession>A0A1M6MV34</accession>
<feature type="domain" description="Isochorismatase-like" evidence="1">
    <location>
        <begin position="9"/>
        <end position="154"/>
    </location>
</feature>
<name>A0A1M6MV34_9FIRM</name>
<dbReference type="PANTHER" id="PTHR14119">
    <property type="entry name" value="HYDROLASE"/>
    <property type="match status" value="1"/>
</dbReference>
<dbReference type="InterPro" id="IPR050993">
    <property type="entry name" value="Isochorismatase_domain"/>
</dbReference>
<proteinExistence type="predicted"/>
<protein>
    <submittedName>
        <fullName evidence="2">Nicotinamidase-related amidase</fullName>
    </submittedName>
</protein>
<evidence type="ECO:0000313" key="2">
    <source>
        <dbReference type="EMBL" id="SHJ87153.1"/>
    </source>
</evidence>
<dbReference type="Proteomes" id="UP000184386">
    <property type="component" value="Unassembled WGS sequence"/>
</dbReference>
<gene>
    <name evidence="2" type="ORF">SAMN02745136_01183</name>
</gene>